<sequence>MQKRQREIHSTTALDSIVRITLTFLKHSRTASSKERTACSQKSGLSQVIRRTASSNTPFEHQLRESYSPRSIEAAVPADDGKQAEKQTSDSHEKLKMSKQTQQLRKEEVKLVEPTNDVEIEHWGWNRKMRRRGCTESTNAI</sequence>
<accession>A0ABQ9XPP5</accession>
<keyword evidence="3" id="KW-1185">Reference proteome</keyword>
<gene>
    <name evidence="2" type="ORF">BLNAU_12415</name>
</gene>
<name>A0ABQ9XPP5_9EUKA</name>
<reference evidence="2 3" key="1">
    <citation type="journal article" date="2022" name="bioRxiv">
        <title>Genomics of Preaxostyla Flagellates Illuminates Evolutionary Transitions and the Path Towards Mitochondrial Loss.</title>
        <authorList>
            <person name="Novak L.V.F."/>
            <person name="Treitli S.C."/>
            <person name="Pyrih J."/>
            <person name="Halakuc P."/>
            <person name="Pipaliya S.V."/>
            <person name="Vacek V."/>
            <person name="Brzon O."/>
            <person name="Soukal P."/>
            <person name="Eme L."/>
            <person name="Dacks J.B."/>
            <person name="Karnkowska A."/>
            <person name="Elias M."/>
            <person name="Hampl V."/>
        </authorList>
    </citation>
    <scope>NUCLEOTIDE SEQUENCE [LARGE SCALE GENOMIC DNA]</scope>
    <source>
        <strain evidence="2">NAU3</strain>
        <tissue evidence="2">Gut</tissue>
    </source>
</reference>
<protein>
    <submittedName>
        <fullName evidence="2">Uncharacterized protein</fullName>
    </submittedName>
</protein>
<evidence type="ECO:0000256" key="1">
    <source>
        <dbReference type="SAM" id="MobiDB-lite"/>
    </source>
</evidence>
<dbReference type="EMBL" id="JARBJD010000101">
    <property type="protein sequence ID" value="KAK2952587.1"/>
    <property type="molecule type" value="Genomic_DNA"/>
</dbReference>
<comment type="caution">
    <text evidence="2">The sequence shown here is derived from an EMBL/GenBank/DDBJ whole genome shotgun (WGS) entry which is preliminary data.</text>
</comment>
<proteinExistence type="predicted"/>
<evidence type="ECO:0000313" key="2">
    <source>
        <dbReference type="EMBL" id="KAK2952587.1"/>
    </source>
</evidence>
<organism evidence="2 3">
    <name type="scientific">Blattamonas nauphoetae</name>
    <dbReference type="NCBI Taxonomy" id="2049346"/>
    <lineage>
        <taxon>Eukaryota</taxon>
        <taxon>Metamonada</taxon>
        <taxon>Preaxostyla</taxon>
        <taxon>Oxymonadida</taxon>
        <taxon>Blattamonas</taxon>
    </lineage>
</organism>
<dbReference type="Proteomes" id="UP001281761">
    <property type="component" value="Unassembled WGS sequence"/>
</dbReference>
<feature type="region of interest" description="Disordered" evidence="1">
    <location>
        <begin position="30"/>
        <end position="110"/>
    </location>
</feature>
<evidence type="ECO:0000313" key="3">
    <source>
        <dbReference type="Proteomes" id="UP001281761"/>
    </source>
</evidence>
<feature type="compositionally biased region" description="Basic and acidic residues" evidence="1">
    <location>
        <begin position="79"/>
        <end position="96"/>
    </location>
</feature>